<gene>
    <name evidence="7" type="ORF">KC19_1G074100</name>
</gene>
<evidence type="ECO:0000256" key="5">
    <source>
        <dbReference type="SAM" id="MobiDB-lite"/>
    </source>
</evidence>
<dbReference type="EMBL" id="CM026421">
    <property type="protein sequence ID" value="KAG0590126.1"/>
    <property type="molecule type" value="Genomic_DNA"/>
</dbReference>
<evidence type="ECO:0000256" key="4">
    <source>
        <dbReference type="RuleBase" id="RU003682"/>
    </source>
</evidence>
<keyword evidence="8" id="KW-1185">Reference proteome</keyword>
<dbReference type="InterPro" id="IPR005123">
    <property type="entry name" value="Oxoglu/Fe-dep_dioxygenase_dom"/>
</dbReference>
<keyword evidence="2 4" id="KW-0479">Metal-binding</keyword>
<dbReference type="Pfam" id="PF03171">
    <property type="entry name" value="2OG-FeII_Oxy"/>
    <property type="match status" value="1"/>
</dbReference>
<evidence type="ECO:0000259" key="6">
    <source>
        <dbReference type="PROSITE" id="PS51471"/>
    </source>
</evidence>
<feature type="region of interest" description="Disordered" evidence="5">
    <location>
        <begin position="1"/>
        <end position="27"/>
    </location>
</feature>
<evidence type="ECO:0000256" key="2">
    <source>
        <dbReference type="ARBA" id="ARBA00022723"/>
    </source>
</evidence>
<feature type="compositionally biased region" description="Polar residues" evidence="5">
    <location>
        <begin position="13"/>
        <end position="22"/>
    </location>
</feature>
<dbReference type="SUPFAM" id="SSF51197">
    <property type="entry name" value="Clavaminate synthase-like"/>
    <property type="match status" value="1"/>
</dbReference>
<keyword evidence="3 4" id="KW-0408">Iron</keyword>
<comment type="caution">
    <text evidence="7">The sequence shown here is derived from an EMBL/GenBank/DDBJ whole genome shotgun (WGS) entry which is preliminary data.</text>
</comment>
<dbReference type="InterPro" id="IPR027443">
    <property type="entry name" value="IPNS-like_sf"/>
</dbReference>
<dbReference type="Gene3D" id="2.60.120.330">
    <property type="entry name" value="B-lactam Antibiotic, Isopenicillin N Synthase, Chain"/>
    <property type="match status" value="1"/>
</dbReference>
<evidence type="ECO:0000313" key="7">
    <source>
        <dbReference type="EMBL" id="KAG0590126.1"/>
    </source>
</evidence>
<name>A0A8T0J4R0_CERPU</name>
<protein>
    <recommendedName>
        <fullName evidence="6">Fe2OG dioxygenase domain-containing protein</fullName>
    </recommendedName>
</protein>
<dbReference type="InterPro" id="IPR044861">
    <property type="entry name" value="IPNS-like_FE2OG_OXY"/>
</dbReference>
<evidence type="ECO:0000256" key="1">
    <source>
        <dbReference type="ARBA" id="ARBA00008056"/>
    </source>
</evidence>
<dbReference type="GO" id="GO:0016491">
    <property type="term" value="F:oxidoreductase activity"/>
    <property type="evidence" value="ECO:0007669"/>
    <property type="project" value="UniProtKB-KW"/>
</dbReference>
<dbReference type="Pfam" id="PF14226">
    <property type="entry name" value="DIOX_N"/>
    <property type="match status" value="1"/>
</dbReference>
<proteinExistence type="inferred from homology"/>
<evidence type="ECO:0000256" key="3">
    <source>
        <dbReference type="ARBA" id="ARBA00023004"/>
    </source>
</evidence>
<dbReference type="GO" id="GO:0046872">
    <property type="term" value="F:metal ion binding"/>
    <property type="evidence" value="ECO:0007669"/>
    <property type="project" value="UniProtKB-KW"/>
</dbReference>
<comment type="similarity">
    <text evidence="1 4">Belongs to the iron/ascorbate-dependent oxidoreductase family.</text>
</comment>
<dbReference type="InterPro" id="IPR026992">
    <property type="entry name" value="DIOX_N"/>
</dbReference>
<accession>A0A8T0J4R0</accession>
<dbReference type="PANTHER" id="PTHR47991">
    <property type="entry name" value="OXOGLUTARATE/IRON-DEPENDENT DIOXYGENASE"/>
    <property type="match status" value="1"/>
</dbReference>
<sequence>MGREVPRLAPGQELQSGNSIDTATKRPEEMLISIVESGIEQVPPEFIRPPHERVSRLDSDSQGPHEQIPVIDLSMMDDEGAGKRQVLAEIVRACEDWGCFHLINHGVPALVMDAAMKATKGFFALPASEREKYRMTKIGGKGYGQAYGGQTKDWNDRLFLTDFSGEEEPKSERGAFFDLVLTNPPGAQEALETYGEAVYKLVQRTMVLVSEALGQSPEFLSTEIPLRFGTITNHYPPCPQPDLVLGLLPHEDGGIFTFLHQDEVLGLEVLKDERWVPVPPIEHAFIFMVADLLQIVGNDRFKSVTHRVLAGPIARTVMANFAVTGNDAVIQPAPELCSDLEPPAFRSVVYKDYLKMLLRDDIHAKRLEAFRLGL</sequence>
<keyword evidence="4" id="KW-0560">Oxidoreductase</keyword>
<dbReference type="AlphaFoldDB" id="A0A8T0J4R0"/>
<evidence type="ECO:0000313" key="8">
    <source>
        <dbReference type="Proteomes" id="UP000822688"/>
    </source>
</evidence>
<dbReference type="InterPro" id="IPR050295">
    <property type="entry name" value="Plant_2OG-oxidoreductases"/>
</dbReference>
<dbReference type="PROSITE" id="PS51471">
    <property type="entry name" value="FE2OG_OXY"/>
    <property type="match status" value="1"/>
</dbReference>
<reference evidence="7" key="1">
    <citation type="submission" date="2020-06" db="EMBL/GenBank/DDBJ databases">
        <title>WGS assembly of Ceratodon purpureus strain R40.</title>
        <authorList>
            <person name="Carey S.B."/>
            <person name="Jenkins J."/>
            <person name="Shu S."/>
            <person name="Lovell J.T."/>
            <person name="Sreedasyam A."/>
            <person name="Maumus F."/>
            <person name="Tiley G.P."/>
            <person name="Fernandez-Pozo N."/>
            <person name="Barry K."/>
            <person name="Chen C."/>
            <person name="Wang M."/>
            <person name="Lipzen A."/>
            <person name="Daum C."/>
            <person name="Saski C.A."/>
            <person name="Payton A.C."/>
            <person name="Mcbreen J.C."/>
            <person name="Conrad R.E."/>
            <person name="Kollar L.M."/>
            <person name="Olsson S."/>
            <person name="Huttunen S."/>
            <person name="Landis J.B."/>
            <person name="Wickett N.J."/>
            <person name="Johnson M.G."/>
            <person name="Rensing S.A."/>
            <person name="Grimwood J."/>
            <person name="Schmutz J."/>
            <person name="Mcdaniel S.F."/>
        </authorList>
    </citation>
    <scope>NUCLEOTIDE SEQUENCE</scope>
    <source>
        <strain evidence="7">R40</strain>
    </source>
</reference>
<feature type="domain" description="Fe2OG dioxygenase" evidence="6">
    <location>
        <begin position="221"/>
        <end position="325"/>
    </location>
</feature>
<dbReference type="Proteomes" id="UP000822688">
    <property type="component" value="Chromosome 1"/>
</dbReference>
<organism evidence="7 8">
    <name type="scientific">Ceratodon purpureus</name>
    <name type="common">Fire moss</name>
    <name type="synonym">Dicranum purpureum</name>
    <dbReference type="NCBI Taxonomy" id="3225"/>
    <lineage>
        <taxon>Eukaryota</taxon>
        <taxon>Viridiplantae</taxon>
        <taxon>Streptophyta</taxon>
        <taxon>Embryophyta</taxon>
        <taxon>Bryophyta</taxon>
        <taxon>Bryophytina</taxon>
        <taxon>Bryopsida</taxon>
        <taxon>Dicranidae</taxon>
        <taxon>Pseudoditrichales</taxon>
        <taxon>Ditrichaceae</taxon>
        <taxon>Ceratodon</taxon>
    </lineage>
</organism>